<sequence length="462" mass="51495">MTNCWLRIGCSKSSRRESVVSLTNEITGKVSAALTRSHNPEEKRSYWPDEWSGGVNKHDRGILSGLCVAPAGPGVKRHGDMSADSGDNRKAKLVKKMSWCMLEETFHSCCQLLLQQSEQLKDGWSWEPVQDSQEGFLRKTALRSLVINSSPVWDQSLPVASNDADSITVDIVDDDDEDDGVCMVSEDSSQVLKYEYHILYSCSYSTPVLYFRAFTLEGRSLSLEEVWSSIHPNFRLRLQDSPLHTISQQEHPLLGQPFFMLHPCRTEEFMRPVMQAAQDQHRPVNYVLTWLSVVAPLVGLDVPLKYFIQLHPEKERPEPPGFLPSRLPSNPNQEDRALCPTTSVCCPAIMSEPSTLLSVLKIEDAPAHQLSRTSLCDTDQALDLSRHRKSLTAALIVEKVNRVGPVHSALLLANSLLLPHCKGWAATAHLNSVCFLSWFLNCGTSSSSTAGQQKPFNPSVTD</sequence>
<evidence type="ECO:0000256" key="4">
    <source>
        <dbReference type="ARBA" id="ARBA00022786"/>
    </source>
</evidence>
<dbReference type="Gene3D" id="3.30.1460.50">
    <property type="match status" value="1"/>
</dbReference>
<gene>
    <name evidence="7" type="ORF">SMAX5B_000806</name>
</gene>
<proteinExistence type="inferred from homology"/>
<keyword evidence="4" id="KW-0833">Ubl conjugation pathway</keyword>
<name>A0A2U9BL10_SCOMX</name>
<evidence type="ECO:0000256" key="2">
    <source>
        <dbReference type="ARBA" id="ARBA00021099"/>
    </source>
</evidence>
<dbReference type="GO" id="GO:0000422">
    <property type="term" value="P:autophagy of mitochondrion"/>
    <property type="evidence" value="ECO:0007669"/>
    <property type="project" value="TreeGrafter"/>
</dbReference>
<evidence type="ECO:0000256" key="6">
    <source>
        <dbReference type="ARBA" id="ARBA00029833"/>
    </source>
</evidence>
<dbReference type="AlphaFoldDB" id="A0A2U9BL10"/>
<dbReference type="PANTHER" id="PTHR14957">
    <property type="entry name" value="UBIQUITIN-LIKE-CONJUGATING ENZYME ATG10"/>
    <property type="match status" value="1"/>
</dbReference>
<evidence type="ECO:0000313" key="8">
    <source>
        <dbReference type="Proteomes" id="UP000246464"/>
    </source>
</evidence>
<evidence type="ECO:0000313" key="7">
    <source>
        <dbReference type="EMBL" id="AWP04631.1"/>
    </source>
</evidence>
<evidence type="ECO:0000256" key="3">
    <source>
        <dbReference type="ARBA" id="ARBA00022679"/>
    </source>
</evidence>
<evidence type="ECO:0000256" key="1">
    <source>
        <dbReference type="ARBA" id="ARBA00005696"/>
    </source>
</evidence>
<keyword evidence="3" id="KW-0808">Transferase</keyword>
<evidence type="ECO:0000256" key="5">
    <source>
        <dbReference type="ARBA" id="ARBA00023006"/>
    </source>
</evidence>
<dbReference type="PANTHER" id="PTHR14957:SF1">
    <property type="entry name" value="UBIQUITIN-LIKE-CONJUGATING ENZYME ATG10"/>
    <property type="match status" value="1"/>
</dbReference>
<dbReference type="STRING" id="52904.ENSSMAP00000028011"/>
<dbReference type="GO" id="GO:0032446">
    <property type="term" value="P:protein modification by small protein conjugation"/>
    <property type="evidence" value="ECO:0007669"/>
    <property type="project" value="TreeGrafter"/>
</dbReference>
<dbReference type="InterPro" id="IPR007135">
    <property type="entry name" value="Atg3/Atg10"/>
</dbReference>
<dbReference type="GO" id="GO:0061651">
    <property type="term" value="F:Atg12 conjugating enzyme activity"/>
    <property type="evidence" value="ECO:0007669"/>
    <property type="project" value="TreeGrafter"/>
</dbReference>
<dbReference type="GO" id="GO:0005829">
    <property type="term" value="C:cytosol"/>
    <property type="evidence" value="ECO:0007669"/>
    <property type="project" value="TreeGrafter"/>
</dbReference>
<organism evidence="7 8">
    <name type="scientific">Scophthalmus maximus</name>
    <name type="common">Turbot</name>
    <name type="synonym">Psetta maxima</name>
    <dbReference type="NCBI Taxonomy" id="52904"/>
    <lineage>
        <taxon>Eukaryota</taxon>
        <taxon>Metazoa</taxon>
        <taxon>Chordata</taxon>
        <taxon>Craniata</taxon>
        <taxon>Vertebrata</taxon>
        <taxon>Euteleostomi</taxon>
        <taxon>Actinopterygii</taxon>
        <taxon>Neopterygii</taxon>
        <taxon>Teleostei</taxon>
        <taxon>Neoteleostei</taxon>
        <taxon>Acanthomorphata</taxon>
        <taxon>Carangaria</taxon>
        <taxon>Pleuronectiformes</taxon>
        <taxon>Pleuronectoidei</taxon>
        <taxon>Scophthalmidae</taxon>
        <taxon>Scophthalmus</taxon>
    </lineage>
</organism>
<dbReference type="EMBL" id="CP026249">
    <property type="protein sequence ID" value="AWP04631.1"/>
    <property type="molecule type" value="Genomic_DNA"/>
</dbReference>
<keyword evidence="8" id="KW-1185">Reference proteome</keyword>
<dbReference type="Proteomes" id="UP000246464">
    <property type="component" value="Chromosome 7"/>
</dbReference>
<protein>
    <recommendedName>
        <fullName evidence="2">Ubiquitin-like-conjugating enzyme ATG10</fullName>
    </recommendedName>
    <alternativeName>
        <fullName evidence="6">Autophagy-related protein 10</fullName>
    </alternativeName>
</protein>
<dbReference type="Pfam" id="PF03987">
    <property type="entry name" value="Autophagy_act_C"/>
    <property type="match status" value="1"/>
</dbReference>
<comment type="similarity">
    <text evidence="1">Belongs to the ATG10 family.</text>
</comment>
<keyword evidence="5" id="KW-0072">Autophagy</keyword>
<accession>A0A2U9BL10</accession>
<dbReference type="GO" id="GO:0000045">
    <property type="term" value="P:autophagosome assembly"/>
    <property type="evidence" value="ECO:0007669"/>
    <property type="project" value="TreeGrafter"/>
</dbReference>
<reference evidence="7 8" key="1">
    <citation type="submission" date="2017-12" db="EMBL/GenBank/DDBJ databases">
        <title>Integrating genomic resources of turbot (Scophthalmus maximus) in depth evaluation of genetic and physical mapping variation across individuals.</title>
        <authorList>
            <person name="Martinez P."/>
        </authorList>
    </citation>
    <scope>NUCLEOTIDE SEQUENCE [LARGE SCALE GENOMIC DNA]</scope>
</reference>